<evidence type="ECO:0000313" key="2">
    <source>
        <dbReference type="Proteomes" id="UP001060085"/>
    </source>
</evidence>
<dbReference type="Proteomes" id="UP001060085">
    <property type="component" value="Linkage Group LG04"/>
</dbReference>
<reference evidence="2" key="1">
    <citation type="journal article" date="2023" name="Nat. Plants">
        <title>Single-cell RNA sequencing provides a high-resolution roadmap for understanding the multicellular compartmentation of specialized metabolism.</title>
        <authorList>
            <person name="Sun S."/>
            <person name="Shen X."/>
            <person name="Li Y."/>
            <person name="Li Y."/>
            <person name="Wang S."/>
            <person name="Li R."/>
            <person name="Zhang H."/>
            <person name="Shen G."/>
            <person name="Guo B."/>
            <person name="Wei J."/>
            <person name="Xu J."/>
            <person name="St-Pierre B."/>
            <person name="Chen S."/>
            <person name="Sun C."/>
        </authorList>
    </citation>
    <scope>NUCLEOTIDE SEQUENCE [LARGE SCALE GENOMIC DNA]</scope>
</reference>
<comment type="caution">
    <text evidence="1">The sequence shown here is derived from an EMBL/GenBank/DDBJ whole genome shotgun (WGS) entry which is preliminary data.</text>
</comment>
<evidence type="ECO:0000313" key="1">
    <source>
        <dbReference type="EMBL" id="KAI5669621.1"/>
    </source>
</evidence>
<organism evidence="1 2">
    <name type="scientific">Catharanthus roseus</name>
    <name type="common">Madagascar periwinkle</name>
    <name type="synonym">Vinca rosea</name>
    <dbReference type="NCBI Taxonomy" id="4058"/>
    <lineage>
        <taxon>Eukaryota</taxon>
        <taxon>Viridiplantae</taxon>
        <taxon>Streptophyta</taxon>
        <taxon>Embryophyta</taxon>
        <taxon>Tracheophyta</taxon>
        <taxon>Spermatophyta</taxon>
        <taxon>Magnoliopsida</taxon>
        <taxon>eudicotyledons</taxon>
        <taxon>Gunneridae</taxon>
        <taxon>Pentapetalae</taxon>
        <taxon>asterids</taxon>
        <taxon>lamiids</taxon>
        <taxon>Gentianales</taxon>
        <taxon>Apocynaceae</taxon>
        <taxon>Rauvolfioideae</taxon>
        <taxon>Vinceae</taxon>
        <taxon>Catharanthinae</taxon>
        <taxon>Catharanthus</taxon>
    </lineage>
</organism>
<sequence length="590" mass="68311">MGEMNQNQNQNPQQKSISEACRPSPIFNFNHNNNPYNYHQFFQQFQNLPTTHEFFNYQPHLIQPCTTTFEQQQYQEQQQIRRFRTISIATGSGAGVQLDFKSPPPPDLNENSRFKNGGGGGRNQEDGGGNLVGGEQQQYVPEVETRLEPSRCWENREDSAVRQPFWKQFCPDISEAKNIERGIIEAKDKDQEEQPEMNQNQNHHEDYNHDFDEETVQNSCLEAGKSRLFGELEAICGHASSSSSIGKSNHHHKSAAGSLIINGGETLAEGTCLAPPALDQSNHLNNASSDQTLDEVEEDEPFSRMVKKKRKKREKMKDDEISSMAQLFERLVKQLMDHQEILYKKFVDMIERIDKERKDREEAWRKQESEVASKAHERTLLASSSTKESSSNVFEYLERITGKSMNLISPPIRDHEPPLELSNNRSRNNVDQNVMSKRWPKAEVEALIQIRSRFETNFQEPGLKGLLWEEISNEMAKMGFQRSAKRCKEKWENINKYFKKSKENPIKERRQKLKTCEYFDQLDQLYSKAQEKGYYNIKEVDFEGSSNYGKFQVKKNHDDNNHEEADHEDLVGQTEEGEEEDNKGESGHEE</sequence>
<protein>
    <submittedName>
        <fullName evidence="1">Uncharacterized protein</fullName>
    </submittedName>
</protein>
<name>A0ACC0BAF5_CATRO</name>
<gene>
    <name evidence="1" type="ORF">M9H77_19474</name>
</gene>
<dbReference type="EMBL" id="CM044704">
    <property type="protein sequence ID" value="KAI5669621.1"/>
    <property type="molecule type" value="Genomic_DNA"/>
</dbReference>
<keyword evidence="2" id="KW-1185">Reference proteome</keyword>
<accession>A0ACC0BAF5</accession>
<proteinExistence type="predicted"/>